<feature type="signal peptide" evidence="1">
    <location>
        <begin position="1"/>
        <end position="19"/>
    </location>
</feature>
<keyword evidence="3" id="KW-1185">Reference proteome</keyword>
<reference evidence="2 3" key="1">
    <citation type="submission" date="2020-04" db="EMBL/GenBank/DDBJ databases">
        <authorList>
            <person name="De Canck E."/>
        </authorList>
    </citation>
    <scope>NUCLEOTIDE SEQUENCE [LARGE SCALE GENOMIC DNA]</scope>
    <source>
        <strain evidence="2 3">LMG 29542</strain>
    </source>
</reference>
<accession>A0A6J5DKW7</accession>
<feature type="chain" id="PRO_5026807083" evidence="1">
    <location>
        <begin position="20"/>
        <end position="84"/>
    </location>
</feature>
<proteinExistence type="predicted"/>
<dbReference type="Proteomes" id="UP000494363">
    <property type="component" value="Unassembled WGS sequence"/>
</dbReference>
<dbReference type="EMBL" id="CADIKH010000009">
    <property type="protein sequence ID" value="CAB3754930.1"/>
    <property type="molecule type" value="Genomic_DNA"/>
</dbReference>
<protein>
    <submittedName>
        <fullName evidence="2">Uncharacterized protein</fullName>
    </submittedName>
</protein>
<sequence length="84" mass="8990">MKKIAFHPVGLVAILTIVAATTAVGSATVAFKKGYERGNFEGQHDTVRKTASALMILMNAGITVRQSDGADKRYILTPVETALR</sequence>
<keyword evidence="1" id="KW-0732">Signal</keyword>
<evidence type="ECO:0000313" key="2">
    <source>
        <dbReference type="EMBL" id="CAB3754930.1"/>
    </source>
</evidence>
<gene>
    <name evidence="2" type="ORF">LMG29542_02493</name>
</gene>
<organism evidence="2 3">
    <name type="scientific">Paraburkholderia humisilvae</name>
    <dbReference type="NCBI Taxonomy" id="627669"/>
    <lineage>
        <taxon>Bacteria</taxon>
        <taxon>Pseudomonadati</taxon>
        <taxon>Pseudomonadota</taxon>
        <taxon>Betaproteobacteria</taxon>
        <taxon>Burkholderiales</taxon>
        <taxon>Burkholderiaceae</taxon>
        <taxon>Paraburkholderia</taxon>
    </lineage>
</organism>
<dbReference type="RefSeq" id="WP_175226751.1">
    <property type="nucleotide sequence ID" value="NZ_CADIKH010000009.1"/>
</dbReference>
<dbReference type="AlphaFoldDB" id="A0A6J5DKW7"/>
<evidence type="ECO:0000256" key="1">
    <source>
        <dbReference type="SAM" id="SignalP"/>
    </source>
</evidence>
<evidence type="ECO:0000313" key="3">
    <source>
        <dbReference type="Proteomes" id="UP000494363"/>
    </source>
</evidence>
<name>A0A6J5DKW7_9BURK</name>